<dbReference type="AlphaFoldDB" id="A0A7J8Q2A4"/>
<gene>
    <name evidence="1" type="ORF">Gorai_012520</name>
</gene>
<protein>
    <submittedName>
        <fullName evidence="1">Uncharacterized protein</fullName>
    </submittedName>
</protein>
<dbReference type="Proteomes" id="UP000593578">
    <property type="component" value="Unassembled WGS sequence"/>
</dbReference>
<dbReference type="EMBL" id="JABEZZ010000009">
    <property type="protein sequence ID" value="MBA0595659.1"/>
    <property type="molecule type" value="Genomic_DNA"/>
</dbReference>
<organism evidence="1 2">
    <name type="scientific">Gossypium raimondii</name>
    <name type="common">Peruvian cotton</name>
    <name type="synonym">Gossypium klotzschianum subsp. raimondii</name>
    <dbReference type="NCBI Taxonomy" id="29730"/>
    <lineage>
        <taxon>Eukaryota</taxon>
        <taxon>Viridiplantae</taxon>
        <taxon>Streptophyta</taxon>
        <taxon>Embryophyta</taxon>
        <taxon>Tracheophyta</taxon>
        <taxon>Spermatophyta</taxon>
        <taxon>Magnoliopsida</taxon>
        <taxon>eudicotyledons</taxon>
        <taxon>Gunneridae</taxon>
        <taxon>Pentapetalae</taxon>
        <taxon>rosids</taxon>
        <taxon>malvids</taxon>
        <taxon>Malvales</taxon>
        <taxon>Malvaceae</taxon>
        <taxon>Malvoideae</taxon>
        <taxon>Gossypium</taxon>
    </lineage>
</organism>
<accession>A0A7J8Q2A4</accession>
<reference evidence="1 2" key="1">
    <citation type="journal article" date="2019" name="Genome Biol. Evol.">
        <title>Insights into the evolution of the New World diploid cottons (Gossypium, subgenus Houzingenia) based on genome sequencing.</title>
        <authorList>
            <person name="Grover C.E."/>
            <person name="Arick M.A. 2nd"/>
            <person name="Thrash A."/>
            <person name="Conover J.L."/>
            <person name="Sanders W.S."/>
            <person name="Peterson D.G."/>
            <person name="Frelichowski J.E."/>
            <person name="Scheffler J.A."/>
            <person name="Scheffler B.E."/>
            <person name="Wendel J.F."/>
        </authorList>
    </citation>
    <scope>NUCLEOTIDE SEQUENCE [LARGE SCALE GENOMIC DNA]</scope>
    <source>
        <strain evidence="1">8</strain>
        <tissue evidence="1">Leaf</tissue>
    </source>
</reference>
<sequence>MWHPGEQLQLGYTKTLYF</sequence>
<evidence type="ECO:0000313" key="2">
    <source>
        <dbReference type="Proteomes" id="UP000593578"/>
    </source>
</evidence>
<evidence type="ECO:0000313" key="1">
    <source>
        <dbReference type="EMBL" id="MBA0595659.1"/>
    </source>
</evidence>
<proteinExistence type="predicted"/>
<name>A0A7J8Q2A4_GOSRA</name>
<comment type="caution">
    <text evidence="1">The sequence shown here is derived from an EMBL/GenBank/DDBJ whole genome shotgun (WGS) entry which is preliminary data.</text>
</comment>